<feature type="transmembrane region" description="Helical" evidence="1">
    <location>
        <begin position="273"/>
        <end position="293"/>
    </location>
</feature>
<keyword evidence="1" id="KW-0472">Membrane</keyword>
<dbReference type="STRING" id="1215104.GCA_000730585_02838"/>
<dbReference type="EMBL" id="FZOL01000003">
    <property type="protein sequence ID" value="SNS10974.1"/>
    <property type="molecule type" value="Genomic_DNA"/>
</dbReference>
<dbReference type="Pfam" id="PF19040">
    <property type="entry name" value="SGNH"/>
    <property type="match status" value="1"/>
</dbReference>
<dbReference type="PANTHER" id="PTHR23028:SF53">
    <property type="entry name" value="ACYL_TRANSF_3 DOMAIN-CONTAINING PROTEIN"/>
    <property type="match status" value="1"/>
</dbReference>
<name>A0A239BVA4_9PSED</name>
<feature type="domain" description="Acyltransferase 3" evidence="2">
    <location>
        <begin position="23"/>
        <end position="353"/>
    </location>
</feature>
<feature type="transmembrane region" description="Helical" evidence="1">
    <location>
        <begin position="90"/>
        <end position="109"/>
    </location>
</feature>
<accession>A0A239BVA4</accession>
<organism evidence="4 5">
    <name type="scientific">Pseudomonas japonica</name>
    <dbReference type="NCBI Taxonomy" id="256466"/>
    <lineage>
        <taxon>Bacteria</taxon>
        <taxon>Pseudomonadati</taxon>
        <taxon>Pseudomonadota</taxon>
        <taxon>Gammaproteobacteria</taxon>
        <taxon>Pseudomonadales</taxon>
        <taxon>Pseudomonadaceae</taxon>
        <taxon>Pseudomonas</taxon>
    </lineage>
</organism>
<evidence type="ECO:0000256" key="1">
    <source>
        <dbReference type="SAM" id="Phobius"/>
    </source>
</evidence>
<evidence type="ECO:0000259" key="3">
    <source>
        <dbReference type="Pfam" id="PF19040"/>
    </source>
</evidence>
<feature type="transmembrane region" description="Helical" evidence="1">
    <location>
        <begin position="305"/>
        <end position="328"/>
    </location>
</feature>
<dbReference type="GO" id="GO:0016747">
    <property type="term" value="F:acyltransferase activity, transferring groups other than amino-acyl groups"/>
    <property type="evidence" value="ECO:0007669"/>
    <property type="project" value="InterPro"/>
</dbReference>
<feature type="transmembrane region" description="Helical" evidence="1">
    <location>
        <begin position="367"/>
        <end position="387"/>
    </location>
</feature>
<keyword evidence="4" id="KW-0808">Transferase</keyword>
<dbReference type="Proteomes" id="UP000198407">
    <property type="component" value="Unassembled WGS sequence"/>
</dbReference>
<dbReference type="InterPro" id="IPR050879">
    <property type="entry name" value="Acyltransferase_3"/>
</dbReference>
<dbReference type="AlphaFoldDB" id="A0A239BVA4"/>
<feature type="transmembrane region" description="Helical" evidence="1">
    <location>
        <begin position="45"/>
        <end position="69"/>
    </location>
</feature>
<proteinExistence type="predicted"/>
<feature type="domain" description="SGNH" evidence="3">
    <location>
        <begin position="430"/>
        <end position="650"/>
    </location>
</feature>
<feature type="transmembrane region" description="Helical" evidence="1">
    <location>
        <begin position="179"/>
        <end position="198"/>
    </location>
</feature>
<protein>
    <submittedName>
        <fullName evidence="4">Peptidoglycan/LPS O-acetylase OafA/YrhL, contains acyltransferase and SGNH-hydrolase domains</fullName>
    </submittedName>
</protein>
<evidence type="ECO:0000313" key="4">
    <source>
        <dbReference type="EMBL" id="SNS10974.1"/>
    </source>
</evidence>
<keyword evidence="1" id="KW-0812">Transmembrane</keyword>
<evidence type="ECO:0000259" key="2">
    <source>
        <dbReference type="Pfam" id="PF01757"/>
    </source>
</evidence>
<dbReference type="GO" id="GO:0016787">
    <property type="term" value="F:hydrolase activity"/>
    <property type="evidence" value="ECO:0007669"/>
    <property type="project" value="UniProtKB-KW"/>
</dbReference>
<sequence length="663" mass="73347">MTYLSTSTLPALDKHLSHPKYRADIDGLRALAVLSVVTFHAFPSLIQGGFVGVDVFFVISGYLISSIIFGSLEKNRFSFLEFYGRRVNRIFPALLLMLSATWAFGWFSLMVDEYSQLGKHIAGGSAFVSNFLLLGESGYFDNSAETKPLLHLWSLGIEEQFYLVWPLLVWAAWKSRVNILILIALIGGISFTLNIIGVKTNQIATFYSPQTRFWELLIGSLLAYATLNQQRLFPRWRESSGPAVRNLLSVLGMALVATALVRTTKNNEFPGWWAILPTVGAALVIAAGPFAWLNKTVLSSRIMVFFGLISFPLYLWHWPLLTFARMMYSDTPSAFVRIAAVLIGVLLAWLTYRFVERPIRSKLNIRASVALLSFALVGVGICGYATFRSDGIPSRFPAEIRAIADFKYEFVTDARYPQCWLSATDPYDGFAAECLSGNSPGEGVLLWGDSHAARLYPGIAAEMGRSEAILQTTRSSCPPILDFGDSICQESNRYILAKLRSVKPRTVVLFGAWGRYGADWSAGSADQARLMRTIDEVSAAGITNIVLLGPAPVWLDSLPKHVYQAWKSDFPQHQIPRRLASNLNPDIPKIESEFTNAYSNSKAAFVSLLDILCNTEGCLTHTTDDATTLTTWDYGHLTTAGAIFVAERLHQAITPGRTGHAAD</sequence>
<dbReference type="InterPro" id="IPR043968">
    <property type="entry name" value="SGNH"/>
</dbReference>
<dbReference type="GO" id="GO:0009103">
    <property type="term" value="P:lipopolysaccharide biosynthetic process"/>
    <property type="evidence" value="ECO:0007669"/>
    <property type="project" value="TreeGrafter"/>
</dbReference>
<keyword evidence="5" id="KW-1185">Reference proteome</keyword>
<feature type="transmembrane region" description="Helical" evidence="1">
    <location>
        <begin position="243"/>
        <end position="261"/>
    </location>
</feature>
<dbReference type="GO" id="GO:0016020">
    <property type="term" value="C:membrane"/>
    <property type="evidence" value="ECO:0007669"/>
    <property type="project" value="TreeGrafter"/>
</dbReference>
<dbReference type="PANTHER" id="PTHR23028">
    <property type="entry name" value="ACETYLTRANSFERASE"/>
    <property type="match status" value="1"/>
</dbReference>
<keyword evidence="4" id="KW-0012">Acyltransferase</keyword>
<keyword evidence="1" id="KW-1133">Transmembrane helix</keyword>
<dbReference type="Pfam" id="PF01757">
    <property type="entry name" value="Acyl_transf_3"/>
    <property type="match status" value="1"/>
</dbReference>
<evidence type="ECO:0000313" key="5">
    <source>
        <dbReference type="Proteomes" id="UP000198407"/>
    </source>
</evidence>
<gene>
    <name evidence="4" type="ORF">SAMN05444352_103177</name>
</gene>
<dbReference type="InterPro" id="IPR002656">
    <property type="entry name" value="Acyl_transf_3_dom"/>
</dbReference>
<feature type="transmembrane region" description="Helical" evidence="1">
    <location>
        <begin position="334"/>
        <end position="355"/>
    </location>
</feature>
<dbReference type="SUPFAM" id="SSF52266">
    <property type="entry name" value="SGNH hydrolase"/>
    <property type="match status" value="1"/>
</dbReference>
<reference evidence="5" key="1">
    <citation type="submission" date="2017-06" db="EMBL/GenBank/DDBJ databases">
        <authorList>
            <person name="Varghese N."/>
            <person name="Submissions S."/>
        </authorList>
    </citation>
    <scope>NUCLEOTIDE SEQUENCE [LARGE SCALE GENOMIC DNA]</scope>
    <source>
        <strain evidence="5">DSM 22348</strain>
    </source>
</reference>
<keyword evidence="4" id="KW-0378">Hydrolase</keyword>